<dbReference type="Pfam" id="PF03466">
    <property type="entry name" value="LysR_substrate"/>
    <property type="match status" value="1"/>
</dbReference>
<evidence type="ECO:0000256" key="2">
    <source>
        <dbReference type="ARBA" id="ARBA00023015"/>
    </source>
</evidence>
<organism evidence="6 7">
    <name type="scientific">Caballeronia udeis</name>
    <dbReference type="NCBI Taxonomy" id="1232866"/>
    <lineage>
        <taxon>Bacteria</taxon>
        <taxon>Pseudomonadati</taxon>
        <taxon>Pseudomonadota</taxon>
        <taxon>Betaproteobacteria</taxon>
        <taxon>Burkholderiales</taxon>
        <taxon>Burkholderiaceae</taxon>
        <taxon>Caballeronia</taxon>
    </lineage>
</organism>
<dbReference type="GO" id="GO:0003677">
    <property type="term" value="F:DNA binding"/>
    <property type="evidence" value="ECO:0007669"/>
    <property type="project" value="UniProtKB-KW"/>
</dbReference>
<evidence type="ECO:0000313" key="6">
    <source>
        <dbReference type="EMBL" id="SAL51774.1"/>
    </source>
</evidence>
<comment type="similarity">
    <text evidence="1">Belongs to the LysR transcriptional regulatory family.</text>
</comment>
<evidence type="ECO:0000259" key="5">
    <source>
        <dbReference type="PROSITE" id="PS50931"/>
    </source>
</evidence>
<dbReference type="InterPro" id="IPR050389">
    <property type="entry name" value="LysR-type_TF"/>
</dbReference>
<dbReference type="Pfam" id="PF00126">
    <property type="entry name" value="HTH_1"/>
    <property type="match status" value="1"/>
</dbReference>
<dbReference type="Proteomes" id="UP000054683">
    <property type="component" value="Unassembled WGS sequence"/>
</dbReference>
<dbReference type="EMBL" id="FCOK02000041">
    <property type="protein sequence ID" value="SAL51774.1"/>
    <property type="molecule type" value="Genomic_DNA"/>
</dbReference>
<evidence type="ECO:0000256" key="4">
    <source>
        <dbReference type="ARBA" id="ARBA00023163"/>
    </source>
</evidence>
<dbReference type="OrthoDB" id="5495633at2"/>
<dbReference type="Gene3D" id="3.40.190.10">
    <property type="entry name" value="Periplasmic binding protein-like II"/>
    <property type="match status" value="2"/>
</dbReference>
<name>A0A158I5D4_9BURK</name>
<dbReference type="InterPro" id="IPR036390">
    <property type="entry name" value="WH_DNA-bd_sf"/>
</dbReference>
<keyword evidence="2" id="KW-0805">Transcription regulation</keyword>
<proteinExistence type="inferred from homology"/>
<dbReference type="SUPFAM" id="SSF53850">
    <property type="entry name" value="Periplasmic binding protein-like II"/>
    <property type="match status" value="1"/>
</dbReference>
<dbReference type="PROSITE" id="PS50931">
    <property type="entry name" value="HTH_LYSR"/>
    <property type="match status" value="1"/>
</dbReference>
<feature type="domain" description="HTH lysR-type" evidence="5">
    <location>
        <begin position="6"/>
        <end position="63"/>
    </location>
</feature>
<reference evidence="6 7" key="1">
    <citation type="submission" date="2016-01" db="EMBL/GenBank/DDBJ databases">
        <authorList>
            <person name="Oliw E.H."/>
        </authorList>
    </citation>
    <scope>NUCLEOTIDE SEQUENCE [LARGE SCALE GENOMIC DNA]</scope>
    <source>
        <strain evidence="6">LMG 27134</strain>
    </source>
</reference>
<evidence type="ECO:0000256" key="3">
    <source>
        <dbReference type="ARBA" id="ARBA00023125"/>
    </source>
</evidence>
<dbReference type="Gene3D" id="1.10.10.10">
    <property type="entry name" value="Winged helix-like DNA-binding domain superfamily/Winged helix DNA-binding domain"/>
    <property type="match status" value="1"/>
</dbReference>
<dbReference type="PANTHER" id="PTHR30118:SF6">
    <property type="entry name" value="HTH-TYPE TRANSCRIPTIONAL REGULATOR LEUO"/>
    <property type="match status" value="1"/>
</dbReference>
<dbReference type="GO" id="GO:0003700">
    <property type="term" value="F:DNA-binding transcription factor activity"/>
    <property type="evidence" value="ECO:0007669"/>
    <property type="project" value="InterPro"/>
</dbReference>
<protein>
    <submittedName>
        <fullName evidence="6">LysR family transcriptional regulator</fullName>
    </submittedName>
</protein>
<dbReference type="SUPFAM" id="SSF46785">
    <property type="entry name" value="Winged helix' DNA-binding domain"/>
    <property type="match status" value="1"/>
</dbReference>
<accession>A0A158I5D4</accession>
<evidence type="ECO:0000256" key="1">
    <source>
        <dbReference type="ARBA" id="ARBA00009437"/>
    </source>
</evidence>
<dbReference type="InterPro" id="IPR036388">
    <property type="entry name" value="WH-like_DNA-bd_sf"/>
</dbReference>
<keyword evidence="3" id="KW-0238">DNA-binding</keyword>
<keyword evidence="4" id="KW-0804">Transcription</keyword>
<dbReference type="RefSeq" id="WP_062089685.1">
    <property type="nucleotide sequence ID" value="NZ_FCOK02000041.1"/>
</dbReference>
<evidence type="ECO:0000313" key="7">
    <source>
        <dbReference type="Proteomes" id="UP000054683"/>
    </source>
</evidence>
<dbReference type="PANTHER" id="PTHR30118">
    <property type="entry name" value="HTH-TYPE TRANSCRIPTIONAL REGULATOR LEUO-RELATED"/>
    <property type="match status" value="1"/>
</dbReference>
<dbReference type="InterPro" id="IPR005119">
    <property type="entry name" value="LysR_subst-bd"/>
</dbReference>
<dbReference type="AlphaFoldDB" id="A0A158I5D4"/>
<gene>
    <name evidence="6" type="ORF">AWB69_05324</name>
</gene>
<sequence>MRFNKLDLNNLVCLDALLAEKSVTRAADRLYLSRPAMSCALTRLREYFNDELLTQVGKTMVPTSLALSLEHPIRDVLLQLQAITSSTSAGIELANVNRNITVTCSDYVETVFMPAVVERASREAPLVRFDFRALTPRFEEELDSGDIDLLIISDKSEAKKHPSEELFRDTFSCVVWNENDQVGDAISADQYISLGHVNTQWGAGRLSTDDVEFFRAHGISRRTEVWVSTFSRVPMFLSGTNRIGTLQTRLAQKASAQWPIRVLPCPMQVPPLVELLQWHKYQENDPVITWVRQLMRTVASEMALVEY</sequence>
<dbReference type="InterPro" id="IPR000847">
    <property type="entry name" value="LysR_HTH_N"/>
</dbReference>